<evidence type="ECO:0000313" key="1">
    <source>
        <dbReference type="EMBL" id="KKN11353.1"/>
    </source>
</evidence>
<organism evidence="1">
    <name type="scientific">marine sediment metagenome</name>
    <dbReference type="NCBI Taxonomy" id="412755"/>
    <lineage>
        <taxon>unclassified sequences</taxon>
        <taxon>metagenomes</taxon>
        <taxon>ecological metagenomes</taxon>
    </lineage>
</organism>
<protein>
    <submittedName>
        <fullName evidence="1">Uncharacterized protein</fullName>
    </submittedName>
</protein>
<dbReference type="EMBL" id="LAZR01004143">
    <property type="protein sequence ID" value="KKN11353.1"/>
    <property type="molecule type" value="Genomic_DNA"/>
</dbReference>
<name>A0A0F9R1L3_9ZZZZ</name>
<proteinExistence type="predicted"/>
<sequence>MGIDILELSHGTGCVLECSTTGNVFGFRFGADVEAVKQFLQWLDEDARYYTYSLRLQWTEFRNAYKCAGCAEGPLEDARPIFGELEHMTADLEFCQGCRKFFCMRHAGEEWSDGDYGHKC</sequence>
<gene>
    <name evidence="1" type="ORF">LCGC14_1027350</name>
</gene>
<comment type="caution">
    <text evidence="1">The sequence shown here is derived from an EMBL/GenBank/DDBJ whole genome shotgun (WGS) entry which is preliminary data.</text>
</comment>
<dbReference type="AlphaFoldDB" id="A0A0F9R1L3"/>
<reference evidence="1" key="1">
    <citation type="journal article" date="2015" name="Nature">
        <title>Complex archaea that bridge the gap between prokaryotes and eukaryotes.</title>
        <authorList>
            <person name="Spang A."/>
            <person name="Saw J.H."/>
            <person name="Jorgensen S.L."/>
            <person name="Zaremba-Niedzwiedzka K."/>
            <person name="Martijn J."/>
            <person name="Lind A.E."/>
            <person name="van Eijk R."/>
            <person name="Schleper C."/>
            <person name="Guy L."/>
            <person name="Ettema T.J."/>
        </authorList>
    </citation>
    <scope>NUCLEOTIDE SEQUENCE</scope>
</reference>
<accession>A0A0F9R1L3</accession>